<keyword evidence="2" id="KW-1185">Reference proteome</keyword>
<dbReference type="OrthoDB" id="9796786at2"/>
<evidence type="ECO:0000313" key="2">
    <source>
        <dbReference type="Proteomes" id="UP000181790"/>
    </source>
</evidence>
<dbReference type="Proteomes" id="UP000181790">
    <property type="component" value="Unassembled WGS sequence"/>
</dbReference>
<dbReference type="RefSeq" id="WP_071506492.1">
    <property type="nucleotide sequence ID" value="NZ_MORL01000033.1"/>
</dbReference>
<proteinExistence type="predicted"/>
<dbReference type="AlphaFoldDB" id="A0A1S2VC06"/>
<organism evidence="1 2">
    <name type="scientific">Arsenicibacter rosenii</name>
    <dbReference type="NCBI Taxonomy" id="1750698"/>
    <lineage>
        <taxon>Bacteria</taxon>
        <taxon>Pseudomonadati</taxon>
        <taxon>Bacteroidota</taxon>
        <taxon>Cytophagia</taxon>
        <taxon>Cytophagales</taxon>
        <taxon>Spirosomataceae</taxon>
        <taxon>Arsenicibacter</taxon>
    </lineage>
</organism>
<sequence>MEELTEKEKAAVLKRFMREHFPFTPLRKAGLFTPEMRGDYKAQAERICSRLGLKTVFEYGAEPIACHISYAGKRPENEPFTTIIPSIYE</sequence>
<comment type="caution">
    <text evidence="1">The sequence shown here is derived from an EMBL/GenBank/DDBJ whole genome shotgun (WGS) entry which is preliminary data.</text>
</comment>
<evidence type="ECO:0000313" key="1">
    <source>
        <dbReference type="EMBL" id="OIN55845.1"/>
    </source>
</evidence>
<name>A0A1S2VC06_9BACT</name>
<protein>
    <submittedName>
        <fullName evidence="1">Uncharacterized protein</fullName>
    </submittedName>
</protein>
<reference evidence="1 2" key="1">
    <citation type="submission" date="2016-10" db="EMBL/GenBank/DDBJ databases">
        <title>Arsenicibacter rosenii gen. nov., sp. nov., an efficient arsenic-methylating bacterium isolated from an arsenic-contaminated paddy soil.</title>
        <authorList>
            <person name="Huang K."/>
        </authorList>
    </citation>
    <scope>NUCLEOTIDE SEQUENCE [LARGE SCALE GENOMIC DNA]</scope>
    <source>
        <strain evidence="1 2">SM-1</strain>
    </source>
</reference>
<dbReference type="EMBL" id="MORL01000033">
    <property type="protein sequence ID" value="OIN55845.1"/>
    <property type="molecule type" value="Genomic_DNA"/>
</dbReference>
<gene>
    <name evidence="1" type="ORF">BLX24_27710</name>
</gene>
<accession>A0A1S2VC06</accession>